<dbReference type="NCBIfam" id="TIGR01409">
    <property type="entry name" value="TAT_signal_seq"/>
    <property type="match status" value="1"/>
</dbReference>
<dbReference type="AlphaFoldDB" id="A0ABD5R938"/>
<dbReference type="EMBL" id="JBHSKX010000001">
    <property type="protein sequence ID" value="MFC5366500.1"/>
    <property type="molecule type" value="Genomic_DNA"/>
</dbReference>
<protein>
    <submittedName>
        <fullName evidence="2">Twin-arginine translocation signal domain-containing protein</fullName>
    </submittedName>
</protein>
<dbReference type="PROSITE" id="PS51318">
    <property type="entry name" value="TAT"/>
    <property type="match status" value="1"/>
</dbReference>
<dbReference type="InterPro" id="IPR019546">
    <property type="entry name" value="TAT_signal_bac_arc"/>
</dbReference>
<organism evidence="2 3">
    <name type="scientific">Salinirubrum litoreum</name>
    <dbReference type="NCBI Taxonomy" id="1126234"/>
    <lineage>
        <taxon>Archaea</taxon>
        <taxon>Methanobacteriati</taxon>
        <taxon>Methanobacteriota</taxon>
        <taxon>Stenosarchaea group</taxon>
        <taxon>Halobacteria</taxon>
        <taxon>Halobacteriales</taxon>
        <taxon>Haloferacaceae</taxon>
        <taxon>Salinirubrum</taxon>
    </lineage>
</organism>
<accession>A0ABD5R938</accession>
<proteinExistence type="predicted"/>
<dbReference type="Proteomes" id="UP001596201">
    <property type="component" value="Unassembled WGS sequence"/>
</dbReference>
<reference evidence="2 3" key="1">
    <citation type="journal article" date="2019" name="Int. J. Syst. Evol. Microbiol.">
        <title>The Global Catalogue of Microorganisms (GCM) 10K type strain sequencing project: providing services to taxonomists for standard genome sequencing and annotation.</title>
        <authorList>
            <consortium name="The Broad Institute Genomics Platform"/>
            <consortium name="The Broad Institute Genome Sequencing Center for Infectious Disease"/>
            <person name="Wu L."/>
            <person name="Ma J."/>
        </authorList>
    </citation>
    <scope>NUCLEOTIDE SEQUENCE [LARGE SCALE GENOMIC DNA]</scope>
    <source>
        <strain evidence="2 3">CGMCC 1.12237</strain>
    </source>
</reference>
<evidence type="ECO:0000313" key="3">
    <source>
        <dbReference type="Proteomes" id="UP001596201"/>
    </source>
</evidence>
<evidence type="ECO:0000313" key="2">
    <source>
        <dbReference type="EMBL" id="MFC5366500.1"/>
    </source>
</evidence>
<dbReference type="PROSITE" id="PS51257">
    <property type="entry name" value="PROKAR_LIPOPROTEIN"/>
    <property type="match status" value="1"/>
</dbReference>
<feature type="region of interest" description="Disordered" evidence="1">
    <location>
        <begin position="23"/>
        <end position="79"/>
    </location>
</feature>
<sequence length="223" mass="23350">MSPTRRDLLRTLAVGTTAVVAGCLSNGSPAGSPTNSPTDTPTDDLPTDGTDTDDSGSTRPTGTGGPGVSIVGTDEAPSLPIRPDVAVVTEAATEETPPQLRVTVTNEADETLNIGEGRDVVFAYVEDDDGMLILLPAGEEYPAEPGCWRLSEGIAVTEEYRTIELDPGESTSQLLDLYALPGEDACLPVGNFRFTATYSVARGPDRIATEGESAEWGFSITLE</sequence>
<name>A0ABD5R938_9EURY</name>
<comment type="caution">
    <text evidence="2">The sequence shown here is derived from an EMBL/GenBank/DDBJ whole genome shotgun (WGS) entry which is preliminary data.</text>
</comment>
<evidence type="ECO:0000256" key="1">
    <source>
        <dbReference type="SAM" id="MobiDB-lite"/>
    </source>
</evidence>
<feature type="compositionally biased region" description="Acidic residues" evidence="1">
    <location>
        <begin position="41"/>
        <end position="54"/>
    </location>
</feature>
<dbReference type="InterPro" id="IPR006311">
    <property type="entry name" value="TAT_signal"/>
</dbReference>
<feature type="compositionally biased region" description="Low complexity" evidence="1">
    <location>
        <begin position="31"/>
        <end position="40"/>
    </location>
</feature>
<keyword evidence="3" id="KW-1185">Reference proteome</keyword>
<gene>
    <name evidence="2" type="ORF">ACFPJ5_06070</name>
</gene>
<dbReference type="RefSeq" id="WP_227228157.1">
    <property type="nucleotide sequence ID" value="NZ_JAJCVJ010000001.1"/>
</dbReference>